<dbReference type="AlphaFoldDB" id="A0A0C5WBA1"/>
<dbReference type="PATRIC" id="fig|658445.3.peg.4205"/>
<dbReference type="HOGENOM" id="CLU_100965_2_0_6"/>
<feature type="domain" description="DUF4174" evidence="2">
    <location>
        <begin position="29"/>
        <end position="143"/>
    </location>
</feature>
<organism evidence="3 4">
    <name type="scientific">Photobacterium gaetbulicola Gung47</name>
    <dbReference type="NCBI Taxonomy" id="658445"/>
    <lineage>
        <taxon>Bacteria</taxon>
        <taxon>Pseudomonadati</taxon>
        <taxon>Pseudomonadota</taxon>
        <taxon>Gammaproteobacteria</taxon>
        <taxon>Vibrionales</taxon>
        <taxon>Vibrionaceae</taxon>
        <taxon>Photobacterium</taxon>
    </lineage>
</organism>
<evidence type="ECO:0000256" key="1">
    <source>
        <dbReference type="ARBA" id="ARBA00022729"/>
    </source>
</evidence>
<name>A0A0C5WBA1_9GAMM</name>
<gene>
    <name evidence="3" type="ORF">H744_2c2218</name>
</gene>
<keyword evidence="1" id="KW-0732">Signal</keyword>
<dbReference type="KEGG" id="pgb:H744_2c2218"/>
<evidence type="ECO:0000313" key="3">
    <source>
        <dbReference type="EMBL" id="AJR08881.1"/>
    </source>
</evidence>
<sequence>MSKLLTNRFAKMLVAMILISFSVSALSYPMDSMHWNHRSILYFAPEKDQHVKTFIKESLMHDCMLQERDIVVVVMTKDGFNKPADIFSPEDIVRLEKLYNISRNSHTAILIGKDGLEKHRWSEPTNWQHITQLVDSMPMRKKEIAYSPNSRCSI</sequence>
<evidence type="ECO:0000259" key="2">
    <source>
        <dbReference type="Pfam" id="PF13778"/>
    </source>
</evidence>
<dbReference type="EMBL" id="CP005974">
    <property type="protein sequence ID" value="AJR08881.1"/>
    <property type="molecule type" value="Genomic_DNA"/>
</dbReference>
<evidence type="ECO:0000313" key="4">
    <source>
        <dbReference type="Proteomes" id="UP000032303"/>
    </source>
</evidence>
<dbReference type="InterPro" id="IPR025232">
    <property type="entry name" value="DUF4174"/>
</dbReference>
<keyword evidence="4" id="KW-1185">Reference proteome</keyword>
<dbReference type="STRING" id="658445.H744_2c2218"/>
<accession>A0A0C5WBA1</accession>
<proteinExistence type="predicted"/>
<dbReference type="Pfam" id="PF13778">
    <property type="entry name" value="DUF4174"/>
    <property type="match status" value="1"/>
</dbReference>
<reference evidence="3 4" key="1">
    <citation type="submission" date="2013-05" db="EMBL/GenBank/DDBJ databases">
        <title>Complete genome sequence of the lipase-producing bacterium Photobacterium gaetbulicola Gung47.</title>
        <authorList>
            <person name="Kim Y.-O."/>
        </authorList>
    </citation>
    <scope>NUCLEOTIDE SEQUENCE [LARGE SCALE GENOMIC DNA]</scope>
    <source>
        <strain evidence="3 4">Gung47</strain>
    </source>
</reference>
<protein>
    <recommendedName>
        <fullName evidence="2">DUF4174 domain-containing protein</fullName>
    </recommendedName>
</protein>
<dbReference type="Proteomes" id="UP000032303">
    <property type="component" value="Chromosome 2"/>
</dbReference>